<dbReference type="InterPro" id="IPR001087">
    <property type="entry name" value="GDSL"/>
</dbReference>
<feature type="signal peptide" evidence="3">
    <location>
        <begin position="1"/>
        <end position="28"/>
    </location>
</feature>
<evidence type="ECO:0000313" key="4">
    <source>
        <dbReference type="EMBL" id="CAI9114485.1"/>
    </source>
</evidence>
<dbReference type="InterPro" id="IPR035669">
    <property type="entry name" value="SGNH_plant_lipase-like"/>
</dbReference>
<dbReference type="AlphaFoldDB" id="A0AAV1E2S9"/>
<reference evidence="4" key="1">
    <citation type="submission" date="2023-03" db="EMBL/GenBank/DDBJ databases">
        <authorList>
            <person name="Julca I."/>
        </authorList>
    </citation>
    <scope>NUCLEOTIDE SEQUENCE</scope>
</reference>
<proteinExistence type="inferred from homology"/>
<sequence>MGKRKISKVFHLCFTFFFFCIFPYFVSPSTSLADECSISSTVSNVDDVNGNLPPNNRRKTTVSSSVLIADVPLFVFGDSLYDPGNNNYINTTTDFQANFLPYGQTHFEFATGRFSDGRLIPDFIAKYAGLPLIPPYFQSSYHQFGYGVNFASGGGGALVETYQGLAIDLKMQLLYFKDVEKQLRERVGDKETQKLMSNAVYMFSIGGNDLIAPNPIFSSFSSQDYIHIIIGNFTSVLKEIYKAGGRKFGLLSLVPVGCLPYIRVHNGDGSELCVEEFTKLVNQYNDALSEAIHQLQNQLQGFIYSKFDLYNAVFQRIQNPSKYGFKDVKSGCCGSGIYRANYTCGGKRGEEQEYEVCDHPEDHFFFDSYHPSEKAYNQLSKLMWDGPPSVTSPYTLKALFQLGDSASAHITQQEEYLSSDIPEFCEEKN</sequence>
<keyword evidence="2 3" id="KW-0732">Signal</keyword>
<dbReference type="CDD" id="cd01837">
    <property type="entry name" value="SGNH_plant_lipase_like"/>
    <property type="match status" value="1"/>
</dbReference>
<dbReference type="EMBL" id="OX459124">
    <property type="protein sequence ID" value="CAI9114485.1"/>
    <property type="molecule type" value="Genomic_DNA"/>
</dbReference>
<protein>
    <submittedName>
        <fullName evidence="4">OLC1v1015218C2</fullName>
    </submittedName>
</protein>
<dbReference type="InterPro" id="IPR036514">
    <property type="entry name" value="SGNH_hydro_sf"/>
</dbReference>
<organism evidence="4 5">
    <name type="scientific">Oldenlandia corymbosa var. corymbosa</name>
    <dbReference type="NCBI Taxonomy" id="529605"/>
    <lineage>
        <taxon>Eukaryota</taxon>
        <taxon>Viridiplantae</taxon>
        <taxon>Streptophyta</taxon>
        <taxon>Embryophyta</taxon>
        <taxon>Tracheophyta</taxon>
        <taxon>Spermatophyta</taxon>
        <taxon>Magnoliopsida</taxon>
        <taxon>eudicotyledons</taxon>
        <taxon>Gunneridae</taxon>
        <taxon>Pentapetalae</taxon>
        <taxon>asterids</taxon>
        <taxon>lamiids</taxon>
        <taxon>Gentianales</taxon>
        <taxon>Rubiaceae</taxon>
        <taxon>Rubioideae</taxon>
        <taxon>Spermacoceae</taxon>
        <taxon>Hedyotis-Oldenlandia complex</taxon>
        <taxon>Oldenlandia</taxon>
    </lineage>
</organism>
<dbReference type="Gene3D" id="3.40.50.1110">
    <property type="entry name" value="SGNH hydrolase"/>
    <property type="match status" value="1"/>
</dbReference>
<feature type="chain" id="PRO_5043965103" evidence="3">
    <location>
        <begin position="29"/>
        <end position="429"/>
    </location>
</feature>
<keyword evidence="5" id="KW-1185">Reference proteome</keyword>
<dbReference type="Proteomes" id="UP001161247">
    <property type="component" value="Chromosome 7"/>
</dbReference>
<comment type="similarity">
    <text evidence="1">Belongs to the 'GDSL' lipolytic enzyme family.</text>
</comment>
<evidence type="ECO:0000256" key="2">
    <source>
        <dbReference type="ARBA" id="ARBA00022729"/>
    </source>
</evidence>
<evidence type="ECO:0000313" key="5">
    <source>
        <dbReference type="Proteomes" id="UP001161247"/>
    </source>
</evidence>
<evidence type="ECO:0000256" key="1">
    <source>
        <dbReference type="ARBA" id="ARBA00008668"/>
    </source>
</evidence>
<gene>
    <name evidence="4" type="ORF">OLC1_LOCUS21224</name>
</gene>
<dbReference type="InterPro" id="IPR044552">
    <property type="entry name" value="GLIP1-5/GLL25"/>
</dbReference>
<dbReference type="GO" id="GO:0016298">
    <property type="term" value="F:lipase activity"/>
    <property type="evidence" value="ECO:0007669"/>
    <property type="project" value="TreeGrafter"/>
</dbReference>
<name>A0AAV1E2S9_OLDCO</name>
<dbReference type="Pfam" id="PF00657">
    <property type="entry name" value="Lipase_GDSL"/>
    <property type="match status" value="1"/>
</dbReference>
<dbReference type="PANTHER" id="PTHR45966:SF36">
    <property type="entry name" value="INACTIVE GDSL ESTERASE_LIPASE-LIKE PROTEIN 25"/>
    <property type="match status" value="1"/>
</dbReference>
<dbReference type="PANTHER" id="PTHR45966">
    <property type="entry name" value="GDSL-LIKE LIPASE/ACYLHYDROLASE"/>
    <property type="match status" value="1"/>
</dbReference>
<accession>A0AAV1E2S9</accession>
<dbReference type="SUPFAM" id="SSF52266">
    <property type="entry name" value="SGNH hydrolase"/>
    <property type="match status" value="1"/>
</dbReference>
<evidence type="ECO:0000256" key="3">
    <source>
        <dbReference type="SAM" id="SignalP"/>
    </source>
</evidence>